<reference evidence="8 9" key="1">
    <citation type="submission" date="2019-04" db="EMBL/GenBank/DDBJ databases">
        <authorList>
            <consortium name="DOE Joint Genome Institute"/>
            <person name="Mondo S."/>
            <person name="Kjaerbolling I."/>
            <person name="Vesth T."/>
            <person name="Frisvad J.C."/>
            <person name="Nybo J.L."/>
            <person name="Theobald S."/>
            <person name="Kildgaard S."/>
            <person name="Isbrandt T."/>
            <person name="Kuo A."/>
            <person name="Sato A."/>
            <person name="Lyhne E.K."/>
            <person name="Kogle M.E."/>
            <person name="Wiebenga A."/>
            <person name="Kun R.S."/>
            <person name="Lubbers R.J."/>
            <person name="Makela M.R."/>
            <person name="Barry K."/>
            <person name="Chovatia M."/>
            <person name="Clum A."/>
            <person name="Daum C."/>
            <person name="Haridas S."/>
            <person name="He G."/>
            <person name="LaButti K."/>
            <person name="Lipzen A."/>
            <person name="Riley R."/>
            <person name="Salamov A."/>
            <person name="Simmons B.A."/>
            <person name="Magnuson J.K."/>
            <person name="Henrissat B."/>
            <person name="Mortensen U.H."/>
            <person name="Larsen T.O."/>
            <person name="Devries R.P."/>
            <person name="Grigoriev I.V."/>
            <person name="Machida M."/>
            <person name="Baker S.E."/>
            <person name="Andersen M.R."/>
            <person name="Cantor M.N."/>
            <person name="Hua S.X."/>
        </authorList>
    </citation>
    <scope>NUCLEOTIDE SEQUENCE [LARGE SCALE GENOMIC DNA]</scope>
    <source>
        <strain evidence="8 9">CBS 117616</strain>
    </source>
</reference>
<comment type="similarity">
    <text evidence="2">Belongs to the cytochrome P450 family.</text>
</comment>
<dbReference type="InterPro" id="IPR001128">
    <property type="entry name" value="Cyt_P450"/>
</dbReference>
<evidence type="ECO:0000256" key="5">
    <source>
        <dbReference type="ARBA" id="ARBA00023004"/>
    </source>
</evidence>
<evidence type="ECO:0000313" key="8">
    <source>
        <dbReference type="EMBL" id="KAE8417493.1"/>
    </source>
</evidence>
<organism evidence="8 9">
    <name type="scientific">Aspergillus pseudocaelatus</name>
    <dbReference type="NCBI Taxonomy" id="1825620"/>
    <lineage>
        <taxon>Eukaryota</taxon>
        <taxon>Fungi</taxon>
        <taxon>Dikarya</taxon>
        <taxon>Ascomycota</taxon>
        <taxon>Pezizomycotina</taxon>
        <taxon>Eurotiomycetes</taxon>
        <taxon>Eurotiomycetidae</taxon>
        <taxon>Eurotiales</taxon>
        <taxon>Aspergillaceae</taxon>
        <taxon>Aspergillus</taxon>
        <taxon>Aspergillus subgen. Circumdati</taxon>
    </lineage>
</organism>
<dbReference type="SUPFAM" id="SSF48264">
    <property type="entry name" value="Cytochrome P450"/>
    <property type="match status" value="1"/>
</dbReference>
<keyword evidence="3" id="KW-0479">Metal-binding</keyword>
<dbReference type="PANTHER" id="PTHR46206">
    <property type="entry name" value="CYTOCHROME P450"/>
    <property type="match status" value="1"/>
</dbReference>
<evidence type="ECO:0000256" key="1">
    <source>
        <dbReference type="ARBA" id="ARBA00001971"/>
    </source>
</evidence>
<evidence type="ECO:0000256" key="3">
    <source>
        <dbReference type="ARBA" id="ARBA00022723"/>
    </source>
</evidence>
<feature type="transmembrane region" description="Helical" evidence="7">
    <location>
        <begin position="12"/>
        <end position="32"/>
    </location>
</feature>
<keyword evidence="9" id="KW-1185">Reference proteome</keyword>
<name>A0ABQ6WK98_9EURO</name>
<dbReference type="EMBL" id="ML735737">
    <property type="protein sequence ID" value="KAE8417493.1"/>
    <property type="molecule type" value="Genomic_DNA"/>
</dbReference>
<keyword evidence="5" id="KW-0408">Iron</keyword>
<keyword evidence="7" id="KW-0472">Membrane</keyword>
<sequence>MGNLIEAGVYAVLGTFGVALLFGLVVFMSDYLDGWLRRRALGDIPFVDGGSNMSACLRWWSRRFEAEKEYAKAYELYSKRGKPYATRVKNNDHGIVLPLNSTKEWRSLPNDQLSFLHALSEFADLYMHTNVTDRTPLHAVHYCTNTNTLSRFNRHVVDATCRTLPLIAGTPTDHEWKQVNVFYSILSLCSTVAMSVVLGPEFTMDTSLIQTIMIHNRAIMPSCAERTSYPRILRPFVWRLSPLCRAMQSNLSKAKMNLIPEIKHRIGIARSKKGLIENGGPMSLLDGLIEMAFEKGSLSRSSDRGDDRQQANLLAEEIMFYHFELSSPIAFFITFNLYVIMNHKEYLAPLREEISEASKRSGGSLTLDTLKHAPRLESFVKETCRLYDISCSTDQHSTRLLVTSFRRVMKPVHLESINLSLNPGTIIMSPGRDVHLDPEYYENPTTFDGYRFYDASRGTCTPHISTTSPTFLTFSHGISACPARVLATQITRVIFILFLLKYDVELAHEEMPSYGIADGPVYLPNPSVMMRVRTRQKGALGL</sequence>
<dbReference type="InterPro" id="IPR036396">
    <property type="entry name" value="Cyt_P450_sf"/>
</dbReference>
<proteinExistence type="inferred from homology"/>
<dbReference type="Pfam" id="PF00067">
    <property type="entry name" value="p450"/>
    <property type="match status" value="1"/>
</dbReference>
<keyword evidence="6" id="KW-0503">Monooxygenase</keyword>
<evidence type="ECO:0000256" key="4">
    <source>
        <dbReference type="ARBA" id="ARBA00023002"/>
    </source>
</evidence>
<dbReference type="Gene3D" id="1.10.630.10">
    <property type="entry name" value="Cytochrome P450"/>
    <property type="match status" value="1"/>
</dbReference>
<dbReference type="PRINTS" id="PR00465">
    <property type="entry name" value="EP450IV"/>
</dbReference>
<dbReference type="InterPro" id="IPR002403">
    <property type="entry name" value="Cyt_P450_E_grp-IV"/>
</dbReference>
<dbReference type="CDD" id="cd11041">
    <property type="entry name" value="CYP503A1-like"/>
    <property type="match status" value="1"/>
</dbReference>
<evidence type="ECO:0000256" key="6">
    <source>
        <dbReference type="ARBA" id="ARBA00023033"/>
    </source>
</evidence>
<evidence type="ECO:0000256" key="7">
    <source>
        <dbReference type="SAM" id="Phobius"/>
    </source>
</evidence>
<evidence type="ECO:0000256" key="2">
    <source>
        <dbReference type="ARBA" id="ARBA00010617"/>
    </source>
</evidence>
<comment type="cofactor">
    <cofactor evidence="1">
        <name>heme</name>
        <dbReference type="ChEBI" id="CHEBI:30413"/>
    </cofactor>
</comment>
<protein>
    <submittedName>
        <fullName evidence="8">Cytochrome P450</fullName>
    </submittedName>
</protein>
<keyword evidence="7" id="KW-0812">Transmembrane</keyword>
<keyword evidence="4" id="KW-0560">Oxidoreductase</keyword>
<evidence type="ECO:0000313" key="9">
    <source>
        <dbReference type="Proteomes" id="UP000325395"/>
    </source>
</evidence>
<keyword evidence="7" id="KW-1133">Transmembrane helix</keyword>
<dbReference type="Proteomes" id="UP000325395">
    <property type="component" value="Unassembled WGS sequence"/>
</dbReference>
<gene>
    <name evidence="8" type="ORF">BDV36DRAFT_296071</name>
</gene>
<accession>A0ABQ6WK98</accession>